<feature type="non-terminal residue" evidence="1">
    <location>
        <position position="1"/>
    </location>
</feature>
<gene>
    <name evidence="1" type="primary">ORF65070</name>
</gene>
<name>A0A0B6ZI94_9EUPU</name>
<proteinExistence type="predicted"/>
<accession>A0A0B6ZI94</accession>
<reference evidence="1" key="1">
    <citation type="submission" date="2014-12" db="EMBL/GenBank/DDBJ databases">
        <title>Insight into the proteome of Arion vulgaris.</title>
        <authorList>
            <person name="Aradska J."/>
            <person name="Bulat T."/>
            <person name="Smidak R."/>
            <person name="Sarate P."/>
            <person name="Gangsoo J."/>
            <person name="Sialana F."/>
            <person name="Bilban M."/>
            <person name="Lubec G."/>
        </authorList>
    </citation>
    <scope>NUCLEOTIDE SEQUENCE</scope>
    <source>
        <tissue evidence="1">Skin</tissue>
    </source>
</reference>
<sequence length="93" mass="10067">KALTNSLEIITTHVAVNSKKYVYVFGKSGSVVSTTENPDGEGSPGFGRCLRNVLTKTFTCMNVEGKKTIVMNCGISRNVFYKEGNVGDLLESD</sequence>
<dbReference type="EMBL" id="HACG01021237">
    <property type="protein sequence ID" value="CEK68102.1"/>
    <property type="molecule type" value="Transcribed_RNA"/>
</dbReference>
<protein>
    <submittedName>
        <fullName evidence="1">Uncharacterized protein</fullName>
    </submittedName>
</protein>
<evidence type="ECO:0000313" key="1">
    <source>
        <dbReference type="EMBL" id="CEK68102.1"/>
    </source>
</evidence>
<organism evidence="1">
    <name type="scientific">Arion vulgaris</name>
    <dbReference type="NCBI Taxonomy" id="1028688"/>
    <lineage>
        <taxon>Eukaryota</taxon>
        <taxon>Metazoa</taxon>
        <taxon>Spiralia</taxon>
        <taxon>Lophotrochozoa</taxon>
        <taxon>Mollusca</taxon>
        <taxon>Gastropoda</taxon>
        <taxon>Heterobranchia</taxon>
        <taxon>Euthyneura</taxon>
        <taxon>Panpulmonata</taxon>
        <taxon>Eupulmonata</taxon>
        <taxon>Stylommatophora</taxon>
        <taxon>Helicina</taxon>
        <taxon>Arionoidea</taxon>
        <taxon>Arionidae</taxon>
        <taxon>Arion</taxon>
    </lineage>
</organism>
<dbReference type="AlphaFoldDB" id="A0A0B6ZI94"/>
<feature type="non-terminal residue" evidence="1">
    <location>
        <position position="93"/>
    </location>
</feature>